<gene>
    <name evidence="8" type="ORF">NQ314_000325</name>
</gene>
<dbReference type="Proteomes" id="UP001162156">
    <property type="component" value="Unassembled WGS sequence"/>
</dbReference>
<dbReference type="GO" id="GO:1990904">
    <property type="term" value="C:ribonucleoprotein complex"/>
    <property type="evidence" value="ECO:0007669"/>
    <property type="project" value="UniProtKB-KW"/>
</dbReference>
<dbReference type="FunFam" id="3.30.420.80:FF:000005">
    <property type="entry name" value="39S ribosomal protein L18, mitochondrial"/>
    <property type="match status" value="1"/>
</dbReference>
<comment type="caution">
    <text evidence="8">The sequence shown here is derived from an EMBL/GenBank/DDBJ whole genome shotgun (WGS) entry which is preliminary data.</text>
</comment>
<dbReference type="GO" id="GO:0003735">
    <property type="term" value="F:structural constituent of ribosome"/>
    <property type="evidence" value="ECO:0007669"/>
    <property type="project" value="InterPro"/>
</dbReference>
<dbReference type="InterPro" id="IPR036967">
    <property type="entry name" value="Ribosomal_uS11_sf"/>
</dbReference>
<evidence type="ECO:0000256" key="6">
    <source>
        <dbReference type="ARBA" id="ARBA00069051"/>
    </source>
</evidence>
<dbReference type="InterPro" id="IPR057268">
    <property type="entry name" value="Ribosomal_L18"/>
</dbReference>
<dbReference type="AlphaFoldDB" id="A0AAV8ZYE0"/>
<keyword evidence="9" id="KW-1185">Reference proteome</keyword>
<dbReference type="GO" id="GO:0005743">
    <property type="term" value="C:mitochondrial inner membrane"/>
    <property type="evidence" value="ECO:0007669"/>
    <property type="project" value="UniProtKB-ARBA"/>
</dbReference>
<dbReference type="GO" id="GO:0005840">
    <property type="term" value="C:ribosome"/>
    <property type="evidence" value="ECO:0007669"/>
    <property type="project" value="UniProtKB-KW"/>
</dbReference>
<accession>A0AAV8ZYE0</accession>
<proteinExistence type="inferred from homology"/>
<keyword evidence="3" id="KW-0689">Ribosomal protein</keyword>
<reference evidence="8" key="1">
    <citation type="journal article" date="2023" name="Insect Mol. Biol.">
        <title>Genome sequencing provides insights into the evolution of gene families encoding plant cell wall-degrading enzymes in longhorned beetles.</title>
        <authorList>
            <person name="Shin N.R."/>
            <person name="Okamura Y."/>
            <person name="Kirsch R."/>
            <person name="Pauchet Y."/>
        </authorList>
    </citation>
    <scope>NUCLEOTIDE SEQUENCE</scope>
    <source>
        <strain evidence="8">RBIC_L_NR</strain>
    </source>
</reference>
<dbReference type="InterPro" id="IPR005484">
    <property type="entry name" value="Ribosomal_uL18_bac/plant/anim"/>
</dbReference>
<dbReference type="EMBL" id="JANEYF010000117">
    <property type="protein sequence ID" value="KAJ8972099.1"/>
    <property type="molecule type" value="Genomic_DNA"/>
</dbReference>
<evidence type="ECO:0000256" key="5">
    <source>
        <dbReference type="ARBA" id="ARBA00023274"/>
    </source>
</evidence>
<comment type="subcellular location">
    <subcellularLocation>
        <location evidence="1">Mitochondrion</location>
    </subcellularLocation>
</comment>
<sequence length="182" mass="20562">MFSIHGVKLINRLKQCRQASTNLSKNGDIAPVFTNRNPRNLEKIRVAYKPDGYHVEKPGRRFWHKLHLKASGRYLTATINHFENGEVIKASTSEWAIKKQLYRTLDTSAYINLGRVLADRCLQSGIIEVSCNIQPPTQNGKVALFLKTLQQNGVTLEERLSINLADLGTSIVLKNHGKLQNK</sequence>
<evidence type="ECO:0000313" key="9">
    <source>
        <dbReference type="Proteomes" id="UP001162156"/>
    </source>
</evidence>
<protein>
    <recommendedName>
        <fullName evidence="6">Large ribosomal subunit protein uL18m</fullName>
    </recommendedName>
    <alternativeName>
        <fullName evidence="7">39S ribosomal protein L18, mitochondrial</fullName>
    </alternativeName>
</protein>
<dbReference type="CDD" id="cd00432">
    <property type="entry name" value="Ribosomal_L18_L5e"/>
    <property type="match status" value="1"/>
</dbReference>
<evidence type="ECO:0000256" key="3">
    <source>
        <dbReference type="ARBA" id="ARBA00022980"/>
    </source>
</evidence>
<evidence type="ECO:0000313" key="8">
    <source>
        <dbReference type="EMBL" id="KAJ8972099.1"/>
    </source>
</evidence>
<keyword evidence="5" id="KW-0687">Ribonucleoprotein</keyword>
<keyword evidence="4" id="KW-0496">Mitochondrion</keyword>
<comment type="similarity">
    <text evidence="2">Belongs to the universal ribosomal protein uL18 family.</text>
</comment>
<organism evidence="8 9">
    <name type="scientific">Rhamnusium bicolor</name>
    <dbReference type="NCBI Taxonomy" id="1586634"/>
    <lineage>
        <taxon>Eukaryota</taxon>
        <taxon>Metazoa</taxon>
        <taxon>Ecdysozoa</taxon>
        <taxon>Arthropoda</taxon>
        <taxon>Hexapoda</taxon>
        <taxon>Insecta</taxon>
        <taxon>Pterygota</taxon>
        <taxon>Neoptera</taxon>
        <taxon>Endopterygota</taxon>
        <taxon>Coleoptera</taxon>
        <taxon>Polyphaga</taxon>
        <taxon>Cucujiformia</taxon>
        <taxon>Chrysomeloidea</taxon>
        <taxon>Cerambycidae</taxon>
        <taxon>Lepturinae</taxon>
        <taxon>Rhagiini</taxon>
        <taxon>Rhamnusium</taxon>
    </lineage>
</organism>
<evidence type="ECO:0000256" key="2">
    <source>
        <dbReference type="ARBA" id="ARBA00007116"/>
    </source>
</evidence>
<dbReference type="SUPFAM" id="SSF53137">
    <property type="entry name" value="Translational machinery components"/>
    <property type="match status" value="1"/>
</dbReference>
<dbReference type="PANTHER" id="PTHR12899">
    <property type="entry name" value="39S RIBOSOMAL PROTEIN L18, MITOCHONDRIAL"/>
    <property type="match status" value="1"/>
</dbReference>
<dbReference type="PANTHER" id="PTHR12899:SF3">
    <property type="entry name" value="LARGE RIBOSOMAL SUBUNIT PROTEIN UL18M"/>
    <property type="match status" value="1"/>
</dbReference>
<dbReference type="GO" id="GO:0008097">
    <property type="term" value="F:5S rRNA binding"/>
    <property type="evidence" value="ECO:0007669"/>
    <property type="project" value="TreeGrafter"/>
</dbReference>
<dbReference type="GO" id="GO:0006412">
    <property type="term" value="P:translation"/>
    <property type="evidence" value="ECO:0007669"/>
    <property type="project" value="InterPro"/>
</dbReference>
<evidence type="ECO:0000256" key="7">
    <source>
        <dbReference type="ARBA" id="ARBA00082661"/>
    </source>
</evidence>
<evidence type="ECO:0000256" key="1">
    <source>
        <dbReference type="ARBA" id="ARBA00004173"/>
    </source>
</evidence>
<evidence type="ECO:0000256" key="4">
    <source>
        <dbReference type="ARBA" id="ARBA00023128"/>
    </source>
</evidence>
<name>A0AAV8ZYE0_9CUCU</name>
<dbReference type="Gene3D" id="3.30.420.80">
    <property type="entry name" value="Ribosomal protein S11"/>
    <property type="match status" value="1"/>
</dbReference>